<sequence length="88" mass="10334">MQQEDIYTSQQGDISLNNLNFDNIDTMMKDSIPQIFSRLSFDALQFIYYIGERPLDRLHAAQALETRGYRLIVDANRWVFPTPAHIRK</sequence>
<accession>A0A5J4W3E3</accession>
<dbReference type="GO" id="GO:0006355">
    <property type="term" value="P:regulation of DNA-templated transcription"/>
    <property type="evidence" value="ECO:0007669"/>
    <property type="project" value="InterPro"/>
</dbReference>
<dbReference type="InterPro" id="IPR038635">
    <property type="entry name" value="CCR4-NOT_su2/3/5_C_sf"/>
</dbReference>
<evidence type="ECO:0000313" key="2">
    <source>
        <dbReference type="EMBL" id="KAA6389086.1"/>
    </source>
</evidence>
<reference evidence="2 3" key="1">
    <citation type="submission" date="2019-03" db="EMBL/GenBank/DDBJ databases">
        <title>Single cell metagenomics reveals metabolic interactions within the superorganism composed of flagellate Streblomastix strix and complex community of Bacteroidetes bacteria on its surface.</title>
        <authorList>
            <person name="Treitli S.C."/>
            <person name="Kolisko M."/>
            <person name="Husnik F."/>
            <person name="Keeling P."/>
            <person name="Hampl V."/>
        </authorList>
    </citation>
    <scope>NUCLEOTIDE SEQUENCE [LARGE SCALE GENOMIC DNA]</scope>
    <source>
        <strain evidence="2">ST1C</strain>
    </source>
</reference>
<comment type="caution">
    <text evidence="2">The sequence shown here is derived from an EMBL/GenBank/DDBJ whole genome shotgun (WGS) entry which is preliminary data.</text>
</comment>
<feature type="domain" description="NOT2/NOT3/NOT5 C-terminal" evidence="1">
    <location>
        <begin position="29"/>
        <end position="81"/>
    </location>
</feature>
<dbReference type="Proteomes" id="UP000324800">
    <property type="component" value="Unassembled WGS sequence"/>
</dbReference>
<proteinExistence type="predicted"/>
<protein>
    <recommendedName>
        <fullName evidence="1">NOT2/NOT3/NOT5 C-terminal domain-containing protein</fullName>
    </recommendedName>
</protein>
<dbReference type="EMBL" id="SNRW01003718">
    <property type="protein sequence ID" value="KAA6389086.1"/>
    <property type="molecule type" value="Genomic_DNA"/>
</dbReference>
<dbReference type="AlphaFoldDB" id="A0A5J4W3E3"/>
<dbReference type="InterPro" id="IPR007282">
    <property type="entry name" value="NOT2/3/5_C"/>
</dbReference>
<evidence type="ECO:0000313" key="3">
    <source>
        <dbReference type="Proteomes" id="UP000324800"/>
    </source>
</evidence>
<name>A0A5J4W3E3_9EUKA</name>
<organism evidence="2 3">
    <name type="scientific">Streblomastix strix</name>
    <dbReference type="NCBI Taxonomy" id="222440"/>
    <lineage>
        <taxon>Eukaryota</taxon>
        <taxon>Metamonada</taxon>
        <taxon>Preaxostyla</taxon>
        <taxon>Oxymonadida</taxon>
        <taxon>Streblomastigidae</taxon>
        <taxon>Streblomastix</taxon>
    </lineage>
</organism>
<evidence type="ECO:0000259" key="1">
    <source>
        <dbReference type="Pfam" id="PF04153"/>
    </source>
</evidence>
<dbReference type="Gene3D" id="2.30.30.1020">
    <property type="entry name" value="CCR4-NOT complex subunit 2/3/5, C-terminal domain"/>
    <property type="match status" value="1"/>
</dbReference>
<dbReference type="Pfam" id="PF04153">
    <property type="entry name" value="NOT2_3_5_C"/>
    <property type="match status" value="1"/>
</dbReference>
<gene>
    <name evidence="2" type="ORF">EZS28_015385</name>
</gene>